<dbReference type="AlphaFoldDB" id="A0A1I2FM82"/>
<keyword evidence="1" id="KW-0812">Transmembrane</keyword>
<keyword evidence="3" id="KW-1185">Reference proteome</keyword>
<dbReference type="Proteomes" id="UP000199516">
    <property type="component" value="Unassembled WGS sequence"/>
</dbReference>
<protein>
    <submittedName>
        <fullName evidence="2">ABC-2 type transport system permease protein</fullName>
    </submittedName>
</protein>
<proteinExistence type="predicted"/>
<keyword evidence="1" id="KW-1133">Transmembrane helix</keyword>
<feature type="transmembrane region" description="Helical" evidence="1">
    <location>
        <begin position="148"/>
        <end position="169"/>
    </location>
</feature>
<organism evidence="2 3">
    <name type="scientific">Alteribacillus iranensis</name>
    <dbReference type="NCBI Taxonomy" id="930128"/>
    <lineage>
        <taxon>Bacteria</taxon>
        <taxon>Bacillati</taxon>
        <taxon>Bacillota</taxon>
        <taxon>Bacilli</taxon>
        <taxon>Bacillales</taxon>
        <taxon>Bacillaceae</taxon>
        <taxon>Alteribacillus</taxon>
    </lineage>
</organism>
<feature type="transmembrane region" description="Helical" evidence="1">
    <location>
        <begin position="16"/>
        <end position="36"/>
    </location>
</feature>
<sequence>MLIPKTVIRQDIKQTWMILVGLFIVPILGFPVSAYLRIERLNRSSGASIETYASHIEGVLRARGYSFWMILFVILLAAFFLGLERRNGFHDLSMTFPYKRSTLFLSKWVLGTGALAFSYIGSFLVAYAMFLSHGYEESIAAADPWPTFLATLIGLIGIFTFSLFVGTITGNIYSQLLLSVGCLYFPAGIFSLVRDFLYVHGAENLPSTPYWLGTLTMPWYVTNFMNPPLLSYSWIPLLVTLFSLIMGVRLYEKSPNEYNGEFLLFPRLYPAIQTGVILGAGLITGVFLERVLGTGSFSLLFYWTGFLLGGISAYLLIKIPSKDKKSSTAV</sequence>
<evidence type="ECO:0000313" key="2">
    <source>
        <dbReference type="EMBL" id="SFF06425.1"/>
    </source>
</evidence>
<feature type="transmembrane region" description="Helical" evidence="1">
    <location>
        <begin position="104"/>
        <end position="128"/>
    </location>
</feature>
<name>A0A1I2FM82_9BACI</name>
<dbReference type="EMBL" id="FONT01000017">
    <property type="protein sequence ID" value="SFF06425.1"/>
    <property type="molecule type" value="Genomic_DNA"/>
</dbReference>
<reference evidence="2 3" key="1">
    <citation type="submission" date="2016-10" db="EMBL/GenBank/DDBJ databases">
        <authorList>
            <person name="de Groot N.N."/>
        </authorList>
    </citation>
    <scope>NUCLEOTIDE SEQUENCE [LARGE SCALE GENOMIC DNA]</scope>
    <source>
        <strain evidence="2 3">DSM 23995</strain>
    </source>
</reference>
<dbReference type="OrthoDB" id="2658554at2"/>
<dbReference type="PANTHER" id="PTHR39177:SF1">
    <property type="entry name" value="ABC TRANSPORTER PERMEASE YTRC-RELATED"/>
    <property type="match status" value="1"/>
</dbReference>
<dbReference type="PANTHER" id="PTHR39177">
    <property type="entry name" value="ABC TRANSPORTER PERMEASE YTRC-RELATED"/>
    <property type="match status" value="1"/>
</dbReference>
<feature type="transmembrane region" description="Helical" evidence="1">
    <location>
        <begin position="300"/>
        <end position="317"/>
    </location>
</feature>
<accession>A0A1I2FM82</accession>
<dbReference type="PRINTS" id="PR02026">
    <property type="entry name" value="YTRCYTRDABC"/>
</dbReference>
<gene>
    <name evidence="2" type="ORF">SAMN05192532_1172</name>
</gene>
<keyword evidence="1" id="KW-0472">Membrane</keyword>
<evidence type="ECO:0000256" key="1">
    <source>
        <dbReference type="SAM" id="Phobius"/>
    </source>
</evidence>
<feature type="transmembrane region" description="Helical" evidence="1">
    <location>
        <begin position="268"/>
        <end position="288"/>
    </location>
</feature>
<feature type="transmembrane region" description="Helical" evidence="1">
    <location>
        <begin position="229"/>
        <end position="248"/>
    </location>
</feature>
<dbReference type="InterPro" id="IPR053046">
    <property type="entry name" value="ABC-5_transporter"/>
</dbReference>
<feature type="transmembrane region" description="Helical" evidence="1">
    <location>
        <begin position="176"/>
        <end position="193"/>
    </location>
</feature>
<dbReference type="STRING" id="930128.SAMN05192532_1172"/>
<feature type="transmembrane region" description="Helical" evidence="1">
    <location>
        <begin position="65"/>
        <end position="83"/>
    </location>
</feature>
<evidence type="ECO:0000313" key="3">
    <source>
        <dbReference type="Proteomes" id="UP000199516"/>
    </source>
</evidence>
<dbReference type="InterPro" id="IPR023264">
    <property type="entry name" value="ABC_transptr_acetoin_YtrC/YtrD"/>
</dbReference>